<dbReference type="HOGENOM" id="CLU_1701445_0_0_9"/>
<dbReference type="OrthoDB" id="1786721at2"/>
<keyword evidence="1" id="KW-0472">Membrane</keyword>
<sequence length="156" mass="17787">MEANTCFVALEKKEKLVKWYGWIVILFICMTPLVIVLLPKLMINVNRIHSLLKNSIVPETAVLEGQVTHYCWNRVNDGGLVSIEGEMTVTSKENKTVQCLYKKYVGPNWQQIPDFLPSHQLYLTGSFQDDGVFQIASARNLSTQQMYTTKPVVSVY</sequence>
<accession>F6DVC2</accession>
<reference evidence="2 3" key="2">
    <citation type="journal article" date="2012" name="Stand. Genomic Sci.">
        <title>Complete genome sequence of the sulfate-reducing firmicute Desulfotomaculum ruminis type strain (DL(T)).</title>
        <authorList>
            <person name="Spring S."/>
            <person name="Visser M."/>
            <person name="Lu M."/>
            <person name="Copeland A."/>
            <person name="Lapidus A."/>
            <person name="Lucas S."/>
            <person name="Cheng J.F."/>
            <person name="Han C."/>
            <person name="Tapia R."/>
            <person name="Goodwin L.A."/>
            <person name="Pitluck S."/>
            <person name="Ivanova N."/>
            <person name="Land M."/>
            <person name="Hauser L."/>
            <person name="Larimer F."/>
            <person name="Rohde M."/>
            <person name="Goker M."/>
            <person name="Detter J.C."/>
            <person name="Kyrpides N.C."/>
            <person name="Woyke T."/>
            <person name="Schaap P.J."/>
            <person name="Plugge C.M."/>
            <person name="Muyzer G."/>
            <person name="Kuever J."/>
            <person name="Pereira I.A."/>
            <person name="Parshina S.N."/>
            <person name="Bernier-Latmani R."/>
            <person name="Stams A.J."/>
            <person name="Klenk H.P."/>
        </authorList>
    </citation>
    <scope>NUCLEOTIDE SEQUENCE [LARGE SCALE GENOMIC DNA]</scope>
    <source>
        <strain evidence="3">ATCC 23193 / DSM 2154 / NCIB 8452 / DL</strain>
    </source>
</reference>
<evidence type="ECO:0000313" key="2">
    <source>
        <dbReference type="EMBL" id="AEG60275.1"/>
    </source>
</evidence>
<dbReference type="Proteomes" id="UP000009234">
    <property type="component" value="Chromosome"/>
</dbReference>
<keyword evidence="1" id="KW-0812">Transmembrane</keyword>
<protein>
    <submittedName>
        <fullName evidence="2">Uncharacterized protein</fullName>
    </submittedName>
</protein>
<evidence type="ECO:0000313" key="3">
    <source>
        <dbReference type="Proteomes" id="UP000009234"/>
    </source>
</evidence>
<dbReference type="EMBL" id="CP002780">
    <property type="protein sequence ID" value="AEG60275.1"/>
    <property type="molecule type" value="Genomic_DNA"/>
</dbReference>
<evidence type="ECO:0000256" key="1">
    <source>
        <dbReference type="SAM" id="Phobius"/>
    </source>
</evidence>
<proteinExistence type="predicted"/>
<name>F6DVC2_DESRL</name>
<feature type="transmembrane region" description="Helical" evidence="1">
    <location>
        <begin position="19"/>
        <end position="38"/>
    </location>
</feature>
<dbReference type="STRING" id="696281.Desru_2021"/>
<dbReference type="KEGG" id="dru:Desru_2021"/>
<reference evidence="3" key="1">
    <citation type="submission" date="2011-05" db="EMBL/GenBank/DDBJ databases">
        <title>Complete sequence of Desulfotomaculum ruminis DSM 2154.</title>
        <authorList>
            <person name="Lucas S."/>
            <person name="Copeland A."/>
            <person name="Lapidus A."/>
            <person name="Cheng J.-F."/>
            <person name="Goodwin L."/>
            <person name="Pitluck S."/>
            <person name="Lu M."/>
            <person name="Detter J.C."/>
            <person name="Han C."/>
            <person name="Tapia R."/>
            <person name="Land M."/>
            <person name="Hauser L."/>
            <person name="Kyrpides N."/>
            <person name="Ivanova N."/>
            <person name="Mikhailova N."/>
            <person name="Pagani I."/>
            <person name="Stams A.J.M."/>
            <person name="Plugge C.M."/>
            <person name="Muyzer G."/>
            <person name="Kuever J."/>
            <person name="Parshina S.N."/>
            <person name="Ivanova A.E."/>
            <person name="Nazina T.N."/>
            <person name="Brambilla E."/>
            <person name="Spring S."/>
            <person name="Klenk H.-P."/>
            <person name="Woyke T."/>
        </authorList>
    </citation>
    <scope>NUCLEOTIDE SEQUENCE [LARGE SCALE GENOMIC DNA]</scope>
    <source>
        <strain evidence="3">ATCC 23193 / DSM 2154 / NCIB 8452 / DL</strain>
    </source>
</reference>
<dbReference type="RefSeq" id="WP_013842037.1">
    <property type="nucleotide sequence ID" value="NC_015589.1"/>
</dbReference>
<organism evidence="2 3">
    <name type="scientific">Desulforamulus ruminis (strain ATCC 23193 / DSM 2154 / NCIMB 8452 / DL)</name>
    <name type="common">Desulfotomaculum ruminis</name>
    <dbReference type="NCBI Taxonomy" id="696281"/>
    <lineage>
        <taxon>Bacteria</taxon>
        <taxon>Bacillati</taxon>
        <taxon>Bacillota</taxon>
        <taxon>Clostridia</taxon>
        <taxon>Eubacteriales</taxon>
        <taxon>Peptococcaceae</taxon>
        <taxon>Desulforamulus</taxon>
    </lineage>
</organism>
<gene>
    <name evidence="2" type="ordered locus">Desru_2021</name>
</gene>
<dbReference type="AlphaFoldDB" id="F6DVC2"/>
<keyword evidence="1" id="KW-1133">Transmembrane helix</keyword>
<keyword evidence="3" id="KW-1185">Reference proteome</keyword>